<organism evidence="1">
    <name type="scientific">Plasmopara viticola lesion associated ourmia-like virus 63</name>
    <dbReference type="NCBI Taxonomy" id="2686535"/>
    <lineage>
        <taxon>Viruses</taxon>
        <taxon>Riboviria</taxon>
        <taxon>Orthornavirae</taxon>
        <taxon>Lenarviricota</taxon>
        <taxon>Miaviricetes</taxon>
        <taxon>Ourlivirales</taxon>
        <taxon>Botourmiaviridae</taxon>
        <taxon>Scleroulivirus</taxon>
        <taxon>Scleroulivirus epsilonplasmoparae</taxon>
    </lineage>
</organism>
<reference evidence="1" key="1">
    <citation type="submission" date="2022-06" db="EMBL/GenBank/DDBJ databases">
        <authorList>
            <person name="Cao W."/>
            <person name="Jia N."/>
            <person name="Lam T.T.-Y."/>
            <person name="Ni X."/>
            <person name="Liu J."/>
        </authorList>
    </citation>
    <scope>NUCLEOTIDE SEQUENCE</scope>
    <source>
        <strain evidence="1">TIGMIC_1</strain>
    </source>
</reference>
<sequence>MKRHFASREKEKIFLWVLMNGCNLSPVSRTVCPLRDQSVNGLRGWEGRSMILLVFGPTAANNAVTKEKSELRSQVSYLNDHMFSLRGQQRGASITYLGRQRLRKSSSGVLVDHAKHLDVRVADTPLVRRDWGAFFVQANLYQDFSGRRK</sequence>
<name>A0A9E8YXB6_9VIRU</name>
<protein>
    <submittedName>
        <fullName evidence="1">Uncharacterized protein</fullName>
    </submittedName>
</protein>
<accession>A0A9E8YXB6</accession>
<evidence type="ECO:0000313" key="1">
    <source>
        <dbReference type="EMBL" id="WAK77930.1"/>
    </source>
</evidence>
<dbReference type="EMBL" id="ON812983">
    <property type="protein sequence ID" value="WAK77930.1"/>
    <property type="molecule type" value="Genomic_RNA"/>
</dbReference>
<proteinExistence type="predicted"/>